<dbReference type="GO" id="GO:0046983">
    <property type="term" value="F:protein dimerization activity"/>
    <property type="evidence" value="ECO:0007669"/>
    <property type="project" value="InterPro"/>
</dbReference>
<accession>A0A9W6XYJ0</accession>
<dbReference type="SUPFAM" id="SSF53098">
    <property type="entry name" value="Ribonuclease H-like"/>
    <property type="match status" value="1"/>
</dbReference>
<comment type="caution">
    <text evidence="3">The sequence shown here is derived from an EMBL/GenBank/DDBJ whole genome shotgun (WGS) entry which is preliminary data.</text>
</comment>
<dbReference type="InterPro" id="IPR052717">
    <property type="entry name" value="Vacuolar_transposase_reg"/>
</dbReference>
<evidence type="ECO:0000256" key="1">
    <source>
        <dbReference type="SAM" id="MobiDB-lite"/>
    </source>
</evidence>
<dbReference type="PANTHER" id="PTHR46169">
    <property type="entry name" value="DNA REPLICATION-RELATED ELEMENT FACTOR, ISOFORM A"/>
    <property type="match status" value="1"/>
</dbReference>
<feature type="region of interest" description="Disordered" evidence="1">
    <location>
        <begin position="27"/>
        <end position="78"/>
    </location>
</feature>
<protein>
    <submittedName>
        <fullName evidence="3">Unnamed protein product</fullName>
    </submittedName>
</protein>
<dbReference type="EMBL" id="BSXT01002295">
    <property type="protein sequence ID" value="GMF48232.1"/>
    <property type="molecule type" value="Genomic_DNA"/>
</dbReference>
<keyword evidence="4" id="KW-1185">Reference proteome</keyword>
<proteinExistence type="predicted"/>
<dbReference type="InterPro" id="IPR008906">
    <property type="entry name" value="HATC_C_dom"/>
</dbReference>
<dbReference type="Pfam" id="PF05699">
    <property type="entry name" value="Dimer_Tnp_hAT"/>
    <property type="match status" value="1"/>
</dbReference>
<evidence type="ECO:0000313" key="3">
    <source>
        <dbReference type="EMBL" id="GMF48232.1"/>
    </source>
</evidence>
<name>A0A9W6XYJ0_9STRA</name>
<evidence type="ECO:0000313" key="4">
    <source>
        <dbReference type="Proteomes" id="UP001165121"/>
    </source>
</evidence>
<dbReference type="GO" id="GO:0006357">
    <property type="term" value="P:regulation of transcription by RNA polymerase II"/>
    <property type="evidence" value="ECO:0007669"/>
    <property type="project" value="TreeGrafter"/>
</dbReference>
<feature type="compositionally biased region" description="Basic and acidic residues" evidence="1">
    <location>
        <begin position="27"/>
        <end position="38"/>
    </location>
</feature>
<evidence type="ECO:0000259" key="2">
    <source>
        <dbReference type="Pfam" id="PF05699"/>
    </source>
</evidence>
<dbReference type="AlphaFoldDB" id="A0A9W6XYJ0"/>
<dbReference type="InterPro" id="IPR012337">
    <property type="entry name" value="RNaseH-like_sf"/>
</dbReference>
<reference evidence="3" key="1">
    <citation type="submission" date="2023-04" db="EMBL/GenBank/DDBJ databases">
        <title>Phytophthora fragariaefolia NBRC 109709.</title>
        <authorList>
            <person name="Ichikawa N."/>
            <person name="Sato H."/>
            <person name="Tonouchi N."/>
        </authorList>
    </citation>
    <scope>NUCLEOTIDE SEQUENCE</scope>
    <source>
        <strain evidence="3">NBRC 109709</strain>
    </source>
</reference>
<sequence length="173" mass="18975">MKLLNQDEINLARQCLFDAAAIAARNSLERSETPDHGSRSIPPSRSPSDHTTGVWDDLLGSDSEDDSSPESDGPTLQSLRLNCSNEFVVYLEAAKSVPRKLDPPVWWSVDGHNYQSLALLARKWLGCVATSVLSERAFSTAGNTVTAKRCQMDVKLVRDLVFTAENAGLKNDK</sequence>
<gene>
    <name evidence="3" type="ORF">Pfra01_001854400</name>
</gene>
<dbReference type="PANTHER" id="PTHR46169:SF29">
    <property type="entry name" value="DNA REPLICATION-RELATED ELEMENT FACTOR, ISOFORM A"/>
    <property type="match status" value="1"/>
</dbReference>
<dbReference type="OrthoDB" id="1607513at2759"/>
<dbReference type="GO" id="GO:0005634">
    <property type="term" value="C:nucleus"/>
    <property type="evidence" value="ECO:0007669"/>
    <property type="project" value="TreeGrafter"/>
</dbReference>
<organism evidence="3 4">
    <name type="scientific">Phytophthora fragariaefolia</name>
    <dbReference type="NCBI Taxonomy" id="1490495"/>
    <lineage>
        <taxon>Eukaryota</taxon>
        <taxon>Sar</taxon>
        <taxon>Stramenopiles</taxon>
        <taxon>Oomycota</taxon>
        <taxon>Peronosporomycetes</taxon>
        <taxon>Peronosporales</taxon>
        <taxon>Peronosporaceae</taxon>
        <taxon>Phytophthora</taxon>
    </lineage>
</organism>
<dbReference type="Proteomes" id="UP001165121">
    <property type="component" value="Unassembled WGS sequence"/>
</dbReference>
<feature type="domain" description="HAT C-terminal dimerisation" evidence="2">
    <location>
        <begin position="89"/>
        <end position="166"/>
    </location>
</feature>